<feature type="transmembrane region" description="Helical" evidence="7">
    <location>
        <begin position="270"/>
        <end position="296"/>
    </location>
</feature>
<evidence type="ECO:0000256" key="6">
    <source>
        <dbReference type="ARBA" id="ARBA00023136"/>
    </source>
</evidence>
<keyword evidence="6 7" id="KW-0472">Membrane</keyword>
<dbReference type="Pfam" id="PF02687">
    <property type="entry name" value="FtsX"/>
    <property type="match status" value="1"/>
</dbReference>
<evidence type="ECO:0000256" key="5">
    <source>
        <dbReference type="ARBA" id="ARBA00022989"/>
    </source>
</evidence>
<sequence>MRARLKQTIIATVGVTFGITVFIFMVSFIQGSNDFVKAVAFEQSPHLRLYNEVQTSPQSVLDKADPHVINIVAHEKPKDILLNLKDGRQIVQQLQQDPRVAAISGSVNTQVFYRLGSSTINGTINGIRFEEENPLFHLQAKLLEGSFQELSTLPNSLVLGVGLAKRLNVKTGDRIELTTEKGNNFSVKVVGIFKTGMTDIDKQQSYASLNTVQRFLEVPASYITDIKIKLHDMELAPEMSRELQDKYGFHGSDWKQDNAALLEGDSLRKMIVYGVAITILLVAGFGIFNILTMMIYEKMKDIAILKAMGFSDSDIRWIFLVQALIIGIAGALMGLVFGFLVAYGISKMPYHSDVMITLDHLPVSFSMVYYVTGFTFGILTTTLAGYLPSRKAANVDPITILRG</sequence>
<dbReference type="AlphaFoldDB" id="A0A365XXG1"/>
<evidence type="ECO:0000313" key="10">
    <source>
        <dbReference type="EMBL" id="RBL91023.1"/>
    </source>
</evidence>
<evidence type="ECO:0000259" key="9">
    <source>
        <dbReference type="Pfam" id="PF12704"/>
    </source>
</evidence>
<evidence type="ECO:0000256" key="7">
    <source>
        <dbReference type="SAM" id="Phobius"/>
    </source>
</evidence>
<comment type="subcellular location">
    <subcellularLocation>
        <location evidence="1">Cell membrane</location>
        <topology evidence="1">Multi-pass membrane protein</topology>
    </subcellularLocation>
</comment>
<dbReference type="GO" id="GO:0044874">
    <property type="term" value="P:lipoprotein localization to outer membrane"/>
    <property type="evidence" value="ECO:0007669"/>
    <property type="project" value="TreeGrafter"/>
</dbReference>
<evidence type="ECO:0000256" key="1">
    <source>
        <dbReference type="ARBA" id="ARBA00004651"/>
    </source>
</evidence>
<evidence type="ECO:0000256" key="2">
    <source>
        <dbReference type="ARBA" id="ARBA00005236"/>
    </source>
</evidence>
<dbReference type="InterPro" id="IPR051447">
    <property type="entry name" value="Lipoprotein-release_system"/>
</dbReference>
<protein>
    <recommendedName>
        <fullName evidence="12">ABC transporter permease</fullName>
    </recommendedName>
</protein>
<evidence type="ECO:0000256" key="3">
    <source>
        <dbReference type="ARBA" id="ARBA00022475"/>
    </source>
</evidence>
<reference evidence="10 11" key="1">
    <citation type="submission" date="2018-05" db="EMBL/GenBank/DDBJ databases">
        <title>Chitinophaga sp. K3CV102501T nov., isolated from isolated from a monsoon evergreen broad-leaved forest soil.</title>
        <authorList>
            <person name="Lv Y."/>
        </authorList>
    </citation>
    <scope>NUCLEOTIDE SEQUENCE [LARGE SCALE GENOMIC DNA]</scope>
    <source>
        <strain evidence="10 11">GDMCC 1.1325</strain>
    </source>
</reference>
<accession>A0A365XXG1</accession>
<feature type="transmembrane region" description="Helical" evidence="7">
    <location>
        <begin position="317"/>
        <end position="345"/>
    </location>
</feature>
<evidence type="ECO:0008006" key="12">
    <source>
        <dbReference type="Google" id="ProtNLM"/>
    </source>
</evidence>
<dbReference type="Pfam" id="PF12704">
    <property type="entry name" value="MacB_PCD"/>
    <property type="match status" value="1"/>
</dbReference>
<name>A0A365XXG1_9BACT</name>
<comment type="caution">
    <text evidence="10">The sequence shown here is derived from an EMBL/GenBank/DDBJ whole genome shotgun (WGS) entry which is preliminary data.</text>
</comment>
<dbReference type="PANTHER" id="PTHR30489:SF0">
    <property type="entry name" value="LIPOPROTEIN-RELEASING SYSTEM TRANSMEMBRANE PROTEIN LOLE"/>
    <property type="match status" value="1"/>
</dbReference>
<gene>
    <name evidence="10" type="ORF">DF182_29795</name>
</gene>
<feature type="domain" description="ABC3 transporter permease C-terminal" evidence="8">
    <location>
        <begin position="275"/>
        <end position="397"/>
    </location>
</feature>
<evidence type="ECO:0000313" key="11">
    <source>
        <dbReference type="Proteomes" id="UP000253410"/>
    </source>
</evidence>
<evidence type="ECO:0000259" key="8">
    <source>
        <dbReference type="Pfam" id="PF02687"/>
    </source>
</evidence>
<feature type="domain" description="MacB-like periplasmic core" evidence="9">
    <location>
        <begin position="8"/>
        <end position="245"/>
    </location>
</feature>
<feature type="transmembrane region" description="Helical" evidence="7">
    <location>
        <begin position="365"/>
        <end position="387"/>
    </location>
</feature>
<keyword evidence="3" id="KW-1003">Cell membrane</keyword>
<keyword evidence="5 7" id="KW-1133">Transmembrane helix</keyword>
<dbReference type="InterPro" id="IPR003838">
    <property type="entry name" value="ABC3_permease_C"/>
</dbReference>
<proteinExistence type="inferred from homology"/>
<dbReference type="InterPro" id="IPR025857">
    <property type="entry name" value="MacB_PCD"/>
</dbReference>
<feature type="transmembrane region" description="Helical" evidence="7">
    <location>
        <begin position="9"/>
        <end position="29"/>
    </location>
</feature>
<organism evidence="10 11">
    <name type="scientific">Chitinophaga flava</name>
    <dbReference type="NCBI Taxonomy" id="2259036"/>
    <lineage>
        <taxon>Bacteria</taxon>
        <taxon>Pseudomonadati</taxon>
        <taxon>Bacteroidota</taxon>
        <taxon>Chitinophagia</taxon>
        <taxon>Chitinophagales</taxon>
        <taxon>Chitinophagaceae</taxon>
        <taxon>Chitinophaga</taxon>
    </lineage>
</organism>
<dbReference type="PANTHER" id="PTHR30489">
    <property type="entry name" value="LIPOPROTEIN-RELEASING SYSTEM TRANSMEMBRANE PROTEIN LOLE"/>
    <property type="match status" value="1"/>
</dbReference>
<dbReference type="GO" id="GO:0098797">
    <property type="term" value="C:plasma membrane protein complex"/>
    <property type="evidence" value="ECO:0007669"/>
    <property type="project" value="TreeGrafter"/>
</dbReference>
<dbReference type="Proteomes" id="UP000253410">
    <property type="component" value="Unassembled WGS sequence"/>
</dbReference>
<dbReference type="EMBL" id="QFFJ01000002">
    <property type="protein sequence ID" value="RBL91023.1"/>
    <property type="molecule type" value="Genomic_DNA"/>
</dbReference>
<keyword evidence="11" id="KW-1185">Reference proteome</keyword>
<keyword evidence="4 7" id="KW-0812">Transmembrane</keyword>
<evidence type="ECO:0000256" key="4">
    <source>
        <dbReference type="ARBA" id="ARBA00022692"/>
    </source>
</evidence>
<dbReference type="OrthoDB" id="9770036at2"/>
<comment type="similarity">
    <text evidence="2">Belongs to the ABC-4 integral membrane protein family. LolC/E subfamily.</text>
</comment>